<dbReference type="InParanoid" id="V5HSN9"/>
<evidence type="ECO:0000313" key="1">
    <source>
        <dbReference type="EMBL" id="GAD92450.1"/>
    </source>
</evidence>
<dbReference type="AlphaFoldDB" id="V5HSN9"/>
<keyword evidence="2" id="KW-1185">Reference proteome</keyword>
<dbReference type="EMBL" id="BAUL01000025">
    <property type="protein sequence ID" value="GAD92450.1"/>
    <property type="molecule type" value="Genomic_DNA"/>
</dbReference>
<dbReference type="Proteomes" id="UP000018001">
    <property type="component" value="Unassembled WGS sequence"/>
</dbReference>
<protein>
    <submittedName>
        <fullName evidence="1">Uncharacterized protein</fullName>
    </submittedName>
</protein>
<name>V5HSN9_BYSSN</name>
<evidence type="ECO:0000313" key="2">
    <source>
        <dbReference type="Proteomes" id="UP000018001"/>
    </source>
</evidence>
<dbReference type="HOGENOM" id="CLU_1427791_0_0_1"/>
<organism evidence="1 2">
    <name type="scientific">Byssochlamys spectabilis (strain No. 5 / NBRC 109023)</name>
    <name type="common">Paecilomyces variotii</name>
    <dbReference type="NCBI Taxonomy" id="1356009"/>
    <lineage>
        <taxon>Eukaryota</taxon>
        <taxon>Fungi</taxon>
        <taxon>Dikarya</taxon>
        <taxon>Ascomycota</taxon>
        <taxon>Pezizomycotina</taxon>
        <taxon>Eurotiomycetes</taxon>
        <taxon>Eurotiomycetidae</taxon>
        <taxon>Eurotiales</taxon>
        <taxon>Thermoascaceae</taxon>
        <taxon>Paecilomyces</taxon>
    </lineage>
</organism>
<proteinExistence type="predicted"/>
<dbReference type="OrthoDB" id="4326688at2759"/>
<reference evidence="2" key="1">
    <citation type="journal article" date="2014" name="Genome Announc.">
        <title>Draft genome sequence of the formaldehyde-resistant fungus Byssochlamys spectabilis No. 5 (anamorph Paecilomyces variotii No. 5) (NBRC109023).</title>
        <authorList>
            <person name="Oka T."/>
            <person name="Ekino K."/>
            <person name="Fukuda K."/>
            <person name="Nomura Y."/>
        </authorList>
    </citation>
    <scope>NUCLEOTIDE SEQUENCE [LARGE SCALE GENOMIC DNA]</scope>
    <source>
        <strain evidence="2">No. 5 / NBRC 109023</strain>
    </source>
</reference>
<accession>V5HSN9</accession>
<comment type="caution">
    <text evidence="1">The sequence shown here is derived from an EMBL/GenBank/DDBJ whole genome shotgun (WGS) entry which is preliminary data.</text>
</comment>
<sequence length="190" mass="21747">MAPSENRVRDVTRVNVRTWDLYDKLWCLRGPLGPAEYQRSEQGVLLVQMVLRTLILLDLSSQGALLFHYTSPSNAFTLLSVPETEPTGLSRIAYHCIETLKHILEHHPLLSDAQRVNIFAVLEAYRNGTLDPKPGDVTYWYAGVLKEDPGPQGSERYAEAMDRWEREHGDTCLWIEPVEPVFDFGRPLRQ</sequence>
<gene>
    <name evidence="1" type="ORF">PVAR5_1041</name>
</gene>